<protein>
    <submittedName>
        <fullName evidence="1">Uncharacterized protein</fullName>
    </submittedName>
</protein>
<dbReference type="EMBL" id="BMJV01000006">
    <property type="protein sequence ID" value="GGG79902.1"/>
    <property type="molecule type" value="Genomic_DNA"/>
</dbReference>
<reference evidence="1" key="1">
    <citation type="journal article" date="2014" name="Int. J. Syst. Evol. Microbiol.">
        <title>Complete genome sequence of Corynebacterium casei LMG S-19264T (=DSM 44701T), isolated from a smear-ripened cheese.</title>
        <authorList>
            <consortium name="US DOE Joint Genome Institute (JGI-PGF)"/>
            <person name="Walter F."/>
            <person name="Albersmeier A."/>
            <person name="Kalinowski J."/>
            <person name="Ruckert C."/>
        </authorList>
    </citation>
    <scope>NUCLEOTIDE SEQUENCE</scope>
    <source>
        <strain evidence="1">CGMCC 1.15762</strain>
    </source>
</reference>
<dbReference type="PANTHER" id="PTHR12526">
    <property type="entry name" value="GLYCOSYLTRANSFERASE"/>
    <property type="match status" value="1"/>
</dbReference>
<accession>A0A8J3EH02</accession>
<evidence type="ECO:0000313" key="2">
    <source>
        <dbReference type="Proteomes" id="UP000617145"/>
    </source>
</evidence>
<dbReference type="PANTHER" id="PTHR12526:SF635">
    <property type="entry name" value="GLYCOSYL TRANSFERASE GROUP 1"/>
    <property type="match status" value="1"/>
</dbReference>
<dbReference type="Pfam" id="PF13692">
    <property type="entry name" value="Glyco_trans_1_4"/>
    <property type="match status" value="1"/>
</dbReference>
<proteinExistence type="predicted"/>
<dbReference type="RefSeq" id="WP_188791184.1">
    <property type="nucleotide sequence ID" value="NZ_BMJV01000006.1"/>
</dbReference>
<dbReference type="Gene3D" id="3.40.50.2000">
    <property type="entry name" value="Glycogen Phosphorylase B"/>
    <property type="match status" value="1"/>
</dbReference>
<gene>
    <name evidence="1" type="ORF">GCM10011415_31520</name>
</gene>
<dbReference type="SUPFAM" id="SSF53756">
    <property type="entry name" value="UDP-Glycosyltransferase/glycogen phosphorylase"/>
    <property type="match status" value="1"/>
</dbReference>
<organism evidence="1 2">
    <name type="scientific">Salipiger pallidus</name>
    <dbReference type="NCBI Taxonomy" id="1775170"/>
    <lineage>
        <taxon>Bacteria</taxon>
        <taxon>Pseudomonadati</taxon>
        <taxon>Pseudomonadota</taxon>
        <taxon>Alphaproteobacteria</taxon>
        <taxon>Rhodobacterales</taxon>
        <taxon>Roseobacteraceae</taxon>
        <taxon>Salipiger</taxon>
    </lineage>
</organism>
<comment type="caution">
    <text evidence="1">The sequence shown here is derived from an EMBL/GenBank/DDBJ whole genome shotgun (WGS) entry which is preliminary data.</text>
</comment>
<dbReference type="AlphaFoldDB" id="A0A8J3EH02"/>
<dbReference type="CDD" id="cd03801">
    <property type="entry name" value="GT4_PimA-like"/>
    <property type="match status" value="1"/>
</dbReference>
<evidence type="ECO:0000313" key="1">
    <source>
        <dbReference type="EMBL" id="GGG79902.1"/>
    </source>
</evidence>
<keyword evidence="2" id="KW-1185">Reference proteome</keyword>
<reference evidence="1" key="2">
    <citation type="submission" date="2020-09" db="EMBL/GenBank/DDBJ databases">
        <authorList>
            <person name="Sun Q."/>
            <person name="Zhou Y."/>
        </authorList>
    </citation>
    <scope>NUCLEOTIDE SEQUENCE</scope>
    <source>
        <strain evidence="1">CGMCC 1.15762</strain>
    </source>
</reference>
<dbReference type="Proteomes" id="UP000617145">
    <property type="component" value="Unassembled WGS sequence"/>
</dbReference>
<sequence length="354" mass="38283">MAELGGSGVAGKAVLFVVPRFHTNLSFAVRALVAAGARVAVFASNSGGAEDHEVIVPRVFNKQDTEALEQAWADFAPDIAFLRNSADLRVPAARIGRRHGTALWSYDLHPFHRSEPLSRKFYLWRKGLPVRRVTASLGLSDTVPDRGARYLPWPVVGDPPPPMPSRSGDGPVHVLCVAKLGQRRKMQHLVIDGMREAGRAGRARLTLIGSDRVLDTPEDRAHFARLQAEDAAEPWVDLRGPIPFAEMPDLYASCDICILPSFDEPLGFAPAESMAYGCVPVISSEAGSAGYIRGEANGLIVDPHRPETVAQALTRLIDDAPLLARLGQAARDTALGELGPKRFVQRMAGLIVEG</sequence>
<name>A0A8J3EH02_9RHOB</name>
<dbReference type="GO" id="GO:0016757">
    <property type="term" value="F:glycosyltransferase activity"/>
    <property type="evidence" value="ECO:0007669"/>
    <property type="project" value="TreeGrafter"/>
</dbReference>